<evidence type="ECO:0000313" key="2">
    <source>
        <dbReference type="Proteomes" id="UP000789375"/>
    </source>
</evidence>
<accession>A0A9N9EK77</accession>
<comment type="caution">
    <text evidence="1">The sequence shown here is derived from an EMBL/GenBank/DDBJ whole genome shotgun (WGS) entry which is preliminary data.</text>
</comment>
<proteinExistence type="predicted"/>
<organism evidence="1 2">
    <name type="scientific">Funneliformis mosseae</name>
    <name type="common">Endomycorrhizal fungus</name>
    <name type="synonym">Glomus mosseae</name>
    <dbReference type="NCBI Taxonomy" id="27381"/>
    <lineage>
        <taxon>Eukaryota</taxon>
        <taxon>Fungi</taxon>
        <taxon>Fungi incertae sedis</taxon>
        <taxon>Mucoromycota</taxon>
        <taxon>Glomeromycotina</taxon>
        <taxon>Glomeromycetes</taxon>
        <taxon>Glomerales</taxon>
        <taxon>Glomeraceae</taxon>
        <taxon>Funneliformis</taxon>
    </lineage>
</organism>
<gene>
    <name evidence="1" type="ORF">FMOSSE_LOCUS12929</name>
</gene>
<dbReference type="Proteomes" id="UP000789375">
    <property type="component" value="Unassembled WGS sequence"/>
</dbReference>
<dbReference type="EMBL" id="CAJVPP010006784">
    <property type="protein sequence ID" value="CAG8681785.1"/>
    <property type="molecule type" value="Genomic_DNA"/>
</dbReference>
<sequence length="129" mass="14846">LPTLNSSDSQPRIFDIAFFDDNTIVLRIYRRDLLTPHEDGEVWVDRYLALRTIYPDGKVVPIDISLNIQDFNFCMLEIDGDIKSPIKIYPIRSKLLLVTYAEATDLNDPFTYNEKAMVIDLNGTIYGLD</sequence>
<reference evidence="1" key="1">
    <citation type="submission" date="2021-06" db="EMBL/GenBank/DDBJ databases">
        <authorList>
            <person name="Kallberg Y."/>
            <person name="Tangrot J."/>
            <person name="Rosling A."/>
        </authorList>
    </citation>
    <scope>NUCLEOTIDE SEQUENCE</scope>
    <source>
        <strain evidence="1">87-6 pot B 2015</strain>
    </source>
</reference>
<protein>
    <submittedName>
        <fullName evidence="1">15933_t:CDS:1</fullName>
    </submittedName>
</protein>
<name>A0A9N9EK77_FUNMO</name>
<evidence type="ECO:0000313" key="1">
    <source>
        <dbReference type="EMBL" id="CAG8681785.1"/>
    </source>
</evidence>
<dbReference type="AlphaFoldDB" id="A0A9N9EK77"/>
<feature type="non-terminal residue" evidence="1">
    <location>
        <position position="1"/>
    </location>
</feature>
<keyword evidence="2" id="KW-1185">Reference proteome</keyword>